<sequence length="208" mass="22911">MPPTSAIPDFYYFWFAAYEPFLTMMGFIGTCIDPITTHNTQAPWPNSIPIPTVLPPATIVTTIQLAHVCALVGVMNCFTLTAVRKHLHNNLPVQEKIVQALFIPLVVGDVLHLAVTLWALGDQKFDFASWGPMLWTTNLLGLTLMLPRMAWHLGIGRYVDARDGPRIRRIAVPVGVSKRQNILSSCSSNVGAAQAEEAGVDSLDNFKQ</sequence>
<keyword evidence="1" id="KW-0472">Membrane</keyword>
<feature type="transmembrane region" description="Helical" evidence="1">
    <location>
        <begin position="127"/>
        <end position="147"/>
    </location>
</feature>
<dbReference type="OrthoDB" id="2937326at2759"/>
<dbReference type="PANTHER" id="PTHR37019:SF2">
    <property type="entry name" value="EXPERA DOMAIN-CONTAINING PROTEIN"/>
    <property type="match status" value="1"/>
</dbReference>
<dbReference type="Proteomes" id="UP000559027">
    <property type="component" value="Unassembled WGS sequence"/>
</dbReference>
<reference evidence="3 4" key="1">
    <citation type="journal article" date="2020" name="ISME J.">
        <title>Uncovering the hidden diversity of litter-decomposition mechanisms in mushroom-forming fungi.</title>
        <authorList>
            <person name="Floudas D."/>
            <person name="Bentzer J."/>
            <person name="Ahren D."/>
            <person name="Johansson T."/>
            <person name="Persson P."/>
            <person name="Tunlid A."/>
        </authorList>
    </citation>
    <scope>NUCLEOTIDE SEQUENCE [LARGE SCALE GENOMIC DNA]</scope>
    <source>
        <strain evidence="3 4">CBS 146.42</strain>
    </source>
</reference>
<dbReference type="EMBL" id="JAACJO010000001">
    <property type="protein sequence ID" value="KAF5363820.1"/>
    <property type="molecule type" value="Genomic_DNA"/>
</dbReference>
<feature type="transmembrane region" description="Helical" evidence="1">
    <location>
        <begin position="101"/>
        <end position="121"/>
    </location>
</feature>
<accession>A0A8H5GFE9</accession>
<keyword evidence="1" id="KW-0812">Transmembrane</keyword>
<dbReference type="AlphaFoldDB" id="A0A8H5GFE9"/>
<protein>
    <recommendedName>
        <fullName evidence="2">DUF7704 domain-containing protein</fullName>
    </recommendedName>
</protein>
<dbReference type="PANTHER" id="PTHR37019">
    <property type="entry name" value="CHROMOSOME 1, WHOLE GENOME SHOTGUN SEQUENCE"/>
    <property type="match status" value="1"/>
</dbReference>
<keyword evidence="1" id="KW-1133">Transmembrane helix</keyword>
<evidence type="ECO:0000313" key="3">
    <source>
        <dbReference type="EMBL" id="KAF5363820.1"/>
    </source>
</evidence>
<feature type="domain" description="DUF7704" evidence="2">
    <location>
        <begin position="5"/>
        <end position="155"/>
    </location>
</feature>
<feature type="transmembrane region" description="Helical" evidence="1">
    <location>
        <begin position="12"/>
        <end position="36"/>
    </location>
</feature>
<keyword evidence="4" id="KW-1185">Reference proteome</keyword>
<dbReference type="InterPro" id="IPR056121">
    <property type="entry name" value="DUF7704"/>
</dbReference>
<evidence type="ECO:0000313" key="4">
    <source>
        <dbReference type="Proteomes" id="UP000559027"/>
    </source>
</evidence>
<dbReference type="Pfam" id="PF24803">
    <property type="entry name" value="DUF7704"/>
    <property type="match status" value="1"/>
</dbReference>
<evidence type="ECO:0000259" key="2">
    <source>
        <dbReference type="Pfam" id="PF24803"/>
    </source>
</evidence>
<evidence type="ECO:0000256" key="1">
    <source>
        <dbReference type="SAM" id="Phobius"/>
    </source>
</evidence>
<comment type="caution">
    <text evidence="3">The sequence shown here is derived from an EMBL/GenBank/DDBJ whole genome shotgun (WGS) entry which is preliminary data.</text>
</comment>
<gene>
    <name evidence="3" type="ORF">D9756_000436</name>
</gene>
<proteinExistence type="predicted"/>
<organism evidence="3 4">
    <name type="scientific">Leucocoprinus leucothites</name>
    <dbReference type="NCBI Taxonomy" id="201217"/>
    <lineage>
        <taxon>Eukaryota</taxon>
        <taxon>Fungi</taxon>
        <taxon>Dikarya</taxon>
        <taxon>Basidiomycota</taxon>
        <taxon>Agaricomycotina</taxon>
        <taxon>Agaricomycetes</taxon>
        <taxon>Agaricomycetidae</taxon>
        <taxon>Agaricales</taxon>
        <taxon>Agaricineae</taxon>
        <taxon>Agaricaceae</taxon>
        <taxon>Leucocoprinus</taxon>
    </lineage>
</organism>
<name>A0A8H5GFE9_9AGAR</name>